<comment type="caution">
    <text evidence="1">The sequence shown here is derived from an EMBL/GenBank/DDBJ whole genome shotgun (WGS) entry which is preliminary data.</text>
</comment>
<proteinExistence type="predicted"/>
<protein>
    <submittedName>
        <fullName evidence="1">Uncharacterized protein</fullName>
    </submittedName>
</protein>
<sequence>MKFLKGTDFVAWTSTPQDTRDLLSELEECLNLAIKNADAASQASKWATACDGILRACIHRFAEDLACPDHLQCLRALAERAYHGYVEARPQYVPLYLERLLYHLLRGAASRGPSETKLGFANLLYAELLKHQPPEVPADDFTAIAKSAFSVLWKSADVVAKTGRTPAQLRAVLSSQLQAVRFLVLLEHDSPVLLLREPPFFTSPVAQHAAAAASIFEAQRSPLPREEACFLSEQLFSHLVTGLLERTGTSETLPFLDTLCIFEVTVMRARYLCKSGCFAESKEVLQQSQGCLRSPKKKRHFFGAGLDILSAGVKLNQMLVLHDGSVGPLFAQTAQVLRALLDSDERLLKATIESCQLFIMPLYGYTKESKRSFFSLHDVLGISAFMERYFELLGKLLNVAPPDSGKQQQALKKLLYYFAQLYTTLVYDSLQTVQAPESSEEMLQLVATLQKVASWMLDMLAGLPQSEQAEYLDVSAYCVSRLGYSFYCQKMYVESNSVVELFCKRLIKEELFKNPEFPTEKLHNCFRLLVENYRKLGLLEDALQAVVMWLVTQHNKIIEQMAEPVSFWLKVKMDASKSGADDLRLKTLKEGLEGCNLTPEVLLKVLLEELKAYKSVRTDISQERFNVICDLLDICAEGSSFVHERAVILIELAQVLCYHDYTEQTECSALDSIHEALRLLDLVPKTPQNEEQLQDDKAQALLWLYICTIENKMHESNKEEQRTKNSHAQGQKGSQLLESVETNDLGYEDRSQDDKFLYLGITFNLSADSVKSKCLDDAYVLWKQLLSKGRAPAVRSVEQTMASLHIMAALYRMMGKPLRAIESYFLVSELSSALADALGMTNALCQIAKLFFQLECSSYAEMILKEAESCLRSVDQSKDGALLTKQTLAVLRSRLCVANCKIEEGLKLLLETLQNPTLQRPSKLWYMLRASALELTALYLGLPPSFLPLALRQKLYTQGWKTPETALSDAHKLYRSIISNFLLIGSEKCAKDVPDHLFVDHGDNLVQKWQVLADLFVCSETFVSLLGKIEIVSEAKAFCLEALKISMKLQSLRWCARFLVLKSELELERGELQLCRCDLEQVLFLLESGTVFEMKEEKGDMKIKPKKGRPKGKKQQGLCTMPSEEEQSFLREASLEFVDTVTMQKGNSLTDSPMLKSKLKKHPSFLTHPDGCRCLLCSDVVLLSVCLRWLLASAERELAFGHKGEGLHLLETCLKRCASATSYICDLVASMSQSSSRKAVDQSLSTVGLLDDLVARIYVSLAKQNMSTDRPQKKTWKLLESGLALLSSKRPRLPGLEYQKASLLLTKAVTTVSVLASIHEGDTANIFSGAWAWKYPSSLCENKENMPTAAEKMLKALLSEALNSNTTKGHPEAVQKAKPKRIQETKPLPAIHASDPLAVVDASTEAAPLISRPPVEPCTPAQKSFPVARSSRSAAAKQALSSKTSFKIFEESSSPRLKMKLSKAPKVSRRTKSRLKVVFSDDSDLEGPPEAMQEAKLPTAKEPAASTPRTGRKAALSKKQSTISLARMEECGTNSSNDRPHTSKSQPRRGRPGSRRTARQEKLREEINKAPCEEETLDEPRDEEKEVLRTIEEGFRAGCEVLQGSGYGTCAKLRYNILPVRFREASQEYPMPVVVALGIGTEEDIWRGYATELPVGFPGELCKNKSAQFLIPGFLSSQNVSVSIYPKCDLDSFSVNSIYEILQAAFCSISHNPPGALYSHLCQLMALCLGSRDPVATAYLVSESVAVTLRHQIMNTIHKRLDKMKKSSVASASRQLEMLSLQAGSADPLLRSLKELQDLFAFSCPSPTKLETEGFRKQLQQIPTGITVCVLTLVSIKPGTTGDILLLTRLEKDAVPVTVQIQTVHCKVSLSMVLSEFDAILQEQKVVSNLTEKEDWWLGRTALDKRMKVLIESLERLLGCWRGALLPGCEGQGLAQEASSLQKQLRECGCEVDLALLKVMLTSSHLLAPEDIQRLALGLSPAVPERAQNLLQEAVDKVGPRTCQASSGHLVLILDKHLQKLPWENVPCLKSRTVTRLPSLRFLLSYLLTKKYREESVFNQGINAGRAFYVLNPQRNLSGTEKMFRDWFQSEPGWTGVVGEAPATDQVPSALEERDLYIYAGHGAGARFIDSILKMDCRAVALLFGCSSAALALQGNLEGTGIILKFILAGCPLALGNLWDVTDRDIDRYMAALLKNWLKAGSGAPLLQYVIQSRQAPKLKYMIGAAPVAYGLPVSLQ</sequence>
<evidence type="ECO:0000313" key="1">
    <source>
        <dbReference type="EMBL" id="KAH7993735.1"/>
    </source>
</evidence>
<dbReference type="EMBL" id="CM037616">
    <property type="protein sequence ID" value="KAH7993735.1"/>
    <property type="molecule type" value="Genomic_DNA"/>
</dbReference>
<accession>A0ACB8EML2</accession>
<organism evidence="1 2">
    <name type="scientific">Sphaerodactylus townsendi</name>
    <dbReference type="NCBI Taxonomy" id="933632"/>
    <lineage>
        <taxon>Eukaryota</taxon>
        <taxon>Metazoa</taxon>
        <taxon>Chordata</taxon>
        <taxon>Craniata</taxon>
        <taxon>Vertebrata</taxon>
        <taxon>Euteleostomi</taxon>
        <taxon>Lepidosauria</taxon>
        <taxon>Squamata</taxon>
        <taxon>Bifurcata</taxon>
        <taxon>Gekkota</taxon>
        <taxon>Sphaerodactylidae</taxon>
        <taxon>Sphaerodactylus</taxon>
    </lineage>
</organism>
<keyword evidence="2" id="KW-1185">Reference proteome</keyword>
<evidence type="ECO:0000313" key="2">
    <source>
        <dbReference type="Proteomes" id="UP000827872"/>
    </source>
</evidence>
<dbReference type="Proteomes" id="UP000827872">
    <property type="component" value="Linkage Group LG03"/>
</dbReference>
<name>A0ACB8EML2_9SAUR</name>
<gene>
    <name evidence="1" type="ORF">K3G42_032171</name>
</gene>
<reference evidence="1" key="1">
    <citation type="submission" date="2021-08" db="EMBL/GenBank/DDBJ databases">
        <title>The first chromosome-level gecko genome reveals the dynamic sex chromosomes of Neotropical dwarf geckos (Sphaerodactylidae: Sphaerodactylus).</title>
        <authorList>
            <person name="Pinto B.J."/>
            <person name="Keating S.E."/>
            <person name="Gamble T."/>
        </authorList>
    </citation>
    <scope>NUCLEOTIDE SEQUENCE</scope>
    <source>
        <strain evidence="1">TG3544</strain>
    </source>
</reference>